<protein>
    <submittedName>
        <fullName evidence="2">Uncharacterized conserved protein, DUF427 family</fullName>
    </submittedName>
</protein>
<evidence type="ECO:0000313" key="3">
    <source>
        <dbReference type="Proteomes" id="UP000199706"/>
    </source>
</evidence>
<dbReference type="Proteomes" id="UP000199706">
    <property type="component" value="Unassembled WGS sequence"/>
</dbReference>
<feature type="domain" description="DUF427" evidence="1">
    <location>
        <begin position="31"/>
        <end position="122"/>
    </location>
</feature>
<dbReference type="PANTHER" id="PTHR34310">
    <property type="entry name" value="DUF427 DOMAIN PROTEIN (AFU_ORTHOLOGUE AFUA_3G02220)"/>
    <property type="match status" value="1"/>
</dbReference>
<evidence type="ECO:0000259" key="1">
    <source>
        <dbReference type="Pfam" id="PF04248"/>
    </source>
</evidence>
<dbReference type="PANTHER" id="PTHR34310:SF9">
    <property type="entry name" value="BLR5716 PROTEIN"/>
    <property type="match status" value="1"/>
</dbReference>
<gene>
    <name evidence="2" type="ORF">SAMN05216466_103210</name>
</gene>
<accession>A0A1G7TXX7</accession>
<organism evidence="2 3">
    <name type="scientific">Paraburkholderia phenazinium</name>
    <dbReference type="NCBI Taxonomy" id="60549"/>
    <lineage>
        <taxon>Bacteria</taxon>
        <taxon>Pseudomonadati</taxon>
        <taxon>Pseudomonadota</taxon>
        <taxon>Betaproteobacteria</taxon>
        <taxon>Burkholderiales</taxon>
        <taxon>Burkholderiaceae</taxon>
        <taxon>Paraburkholderia</taxon>
    </lineage>
</organism>
<name>A0A1G7TXX7_9BURK</name>
<dbReference type="InterPro" id="IPR038694">
    <property type="entry name" value="DUF427_sf"/>
</dbReference>
<dbReference type="OrthoDB" id="4565346at2"/>
<dbReference type="Gene3D" id="2.170.150.40">
    <property type="entry name" value="Domain of unknown function (DUF427)"/>
    <property type="match status" value="1"/>
</dbReference>
<proteinExistence type="predicted"/>
<reference evidence="2 3" key="1">
    <citation type="submission" date="2016-10" db="EMBL/GenBank/DDBJ databases">
        <authorList>
            <person name="de Groot N.N."/>
        </authorList>
    </citation>
    <scope>NUCLEOTIDE SEQUENCE [LARGE SCALE GENOMIC DNA]</scope>
    <source>
        <strain evidence="2 3">LMG 2247</strain>
    </source>
</reference>
<dbReference type="InterPro" id="IPR007361">
    <property type="entry name" value="DUF427"/>
</dbReference>
<dbReference type="RefSeq" id="WP_090683332.1">
    <property type="nucleotide sequence ID" value="NZ_FNCJ01000003.1"/>
</dbReference>
<dbReference type="EMBL" id="FNCJ01000003">
    <property type="protein sequence ID" value="SDG40028.1"/>
    <property type="molecule type" value="Genomic_DNA"/>
</dbReference>
<sequence>MSSNVNPAGKTVKVPGPDHPITIEPNPARIVVTLGGKVIADTREALTLREAAYPAVLYIPRKDVDMTLLERTAHATYCPYKGDCAYFSIPSGGERSVNAVWTYEKPYAAVAAIKDHLAFYPDRVDSIETHA</sequence>
<dbReference type="AlphaFoldDB" id="A0A1G7TXX7"/>
<evidence type="ECO:0000313" key="2">
    <source>
        <dbReference type="EMBL" id="SDG40028.1"/>
    </source>
</evidence>
<dbReference type="Pfam" id="PF04248">
    <property type="entry name" value="NTP_transf_9"/>
    <property type="match status" value="1"/>
</dbReference>